<dbReference type="EMBL" id="JAOVZB010000002">
    <property type="protein sequence ID" value="MCV2402243.1"/>
    <property type="molecule type" value="Genomic_DNA"/>
</dbReference>
<dbReference type="GO" id="GO:0004834">
    <property type="term" value="F:tryptophan synthase activity"/>
    <property type="evidence" value="ECO:0007669"/>
    <property type="project" value="UniProtKB-EC"/>
</dbReference>
<sequence length="424" mass="46245">MKSENGFYGQYGGSYIPEILYSSQQQILQAFEEAKNDPEFLAELNKQWQQFSGRPTPLTFCENLTNHFGGAQIYLKREDLNHSGAHKMNNVIGQGLLVKRMGKKRVIAETGAGQHGIATALVAARLGLECTIYMGAKDIERQYPNVFWMKQLGATVVPVTTGAQTLRDALDEALRDWSSSHEESHYLIGTSCGCAPFPEMVAFFQSVIGNEVREQSVAQFGQFPDRLYACVGGGSNACGLFLPFLEDENVEMVGVEAGGKGLELGEHSIRLSHNLGQPGIAQGFATMFLQDDAGQLQETHSIAAGLDYVGVSPIIAHLAETGRVQMTYAMDDEVIEACTLLLKKEGIIPALESSHALAGAFKDAPNLPKESRIVINLSGRGDKDIFNVAKAVEDETFPQFLNDYLASYPTFPADNSHANKEQNA</sequence>
<name>A0ABT2YQT1_9GAMM</name>
<dbReference type="NCBIfam" id="TIGR00263">
    <property type="entry name" value="trpB"/>
    <property type="match status" value="1"/>
</dbReference>
<evidence type="ECO:0000313" key="15">
    <source>
        <dbReference type="Proteomes" id="UP001209713"/>
    </source>
</evidence>
<reference evidence="14 15" key="1">
    <citation type="submission" date="2022-10" db="EMBL/GenBank/DDBJ databases">
        <title>Marinomonas transparenta sp. nov. and Marinomonas sargassi sp. nov., isolated from marine alga (Sargassum natans (L.) Gaillon).</title>
        <authorList>
            <person name="Wang Y."/>
        </authorList>
    </citation>
    <scope>NUCLEOTIDE SEQUENCE [LARGE SCALE GENOMIC DNA]</scope>
    <source>
        <strain evidence="14 15">C2222</strain>
    </source>
</reference>
<evidence type="ECO:0000256" key="7">
    <source>
        <dbReference type="ARBA" id="ARBA00022822"/>
    </source>
</evidence>
<dbReference type="PANTHER" id="PTHR48077">
    <property type="entry name" value="TRYPTOPHAN SYNTHASE-RELATED"/>
    <property type="match status" value="1"/>
</dbReference>
<dbReference type="CDD" id="cd06446">
    <property type="entry name" value="Trp-synth_B"/>
    <property type="match status" value="1"/>
</dbReference>
<dbReference type="InterPro" id="IPR036052">
    <property type="entry name" value="TrpB-like_PALP_sf"/>
</dbReference>
<comment type="pathway">
    <text evidence="3 12">Amino-acid biosynthesis; L-tryptophan biosynthesis; L-tryptophan from chorismate: step 5/5.</text>
</comment>
<evidence type="ECO:0000256" key="2">
    <source>
        <dbReference type="ARBA" id="ARBA00002786"/>
    </source>
</evidence>
<evidence type="ECO:0000313" key="14">
    <source>
        <dbReference type="EMBL" id="MCV2402243.1"/>
    </source>
</evidence>
<keyword evidence="6 12" id="KW-0028">Amino-acid biosynthesis</keyword>
<dbReference type="PANTHER" id="PTHR48077:SF3">
    <property type="entry name" value="TRYPTOPHAN SYNTHASE"/>
    <property type="match status" value="1"/>
</dbReference>
<comment type="function">
    <text evidence="2 12">The beta subunit is responsible for the synthesis of L-tryptophan from indole and L-serine.</text>
</comment>
<evidence type="ECO:0000256" key="8">
    <source>
        <dbReference type="ARBA" id="ARBA00022898"/>
    </source>
</evidence>
<dbReference type="Pfam" id="PF00291">
    <property type="entry name" value="PALP"/>
    <property type="match status" value="1"/>
</dbReference>
<evidence type="ECO:0000256" key="10">
    <source>
        <dbReference type="ARBA" id="ARBA00023239"/>
    </source>
</evidence>
<evidence type="ECO:0000256" key="4">
    <source>
        <dbReference type="ARBA" id="ARBA00009982"/>
    </source>
</evidence>
<comment type="cofactor">
    <cofactor evidence="1 12">
        <name>pyridoxal 5'-phosphate</name>
        <dbReference type="ChEBI" id="CHEBI:597326"/>
    </cofactor>
</comment>
<evidence type="ECO:0000256" key="9">
    <source>
        <dbReference type="ARBA" id="ARBA00023141"/>
    </source>
</evidence>
<dbReference type="PROSITE" id="PS00168">
    <property type="entry name" value="TRP_SYNTHASE_BETA"/>
    <property type="match status" value="1"/>
</dbReference>
<evidence type="ECO:0000259" key="13">
    <source>
        <dbReference type="Pfam" id="PF00291"/>
    </source>
</evidence>
<protein>
    <recommendedName>
        <fullName evidence="12">Tryptophan synthase beta chain</fullName>
        <ecNumber evidence="12">4.2.1.20</ecNumber>
    </recommendedName>
</protein>
<keyword evidence="9 12" id="KW-0057">Aromatic amino acid biosynthesis</keyword>
<keyword evidence="7 12" id="KW-0822">Tryptophan biosynthesis</keyword>
<evidence type="ECO:0000256" key="3">
    <source>
        <dbReference type="ARBA" id="ARBA00004733"/>
    </source>
</evidence>
<gene>
    <name evidence="12 14" type="primary">trpB</name>
    <name evidence="14" type="ORF">OFY17_05005</name>
</gene>
<evidence type="ECO:0000256" key="5">
    <source>
        <dbReference type="ARBA" id="ARBA00011270"/>
    </source>
</evidence>
<keyword evidence="10 12" id="KW-0456">Lyase</keyword>
<keyword evidence="8 12" id="KW-0663">Pyridoxal phosphate</keyword>
<evidence type="ECO:0000256" key="1">
    <source>
        <dbReference type="ARBA" id="ARBA00001933"/>
    </source>
</evidence>
<feature type="domain" description="Tryptophan synthase beta chain-like PALP" evidence="13">
    <location>
        <begin position="53"/>
        <end position="379"/>
    </location>
</feature>
<dbReference type="SUPFAM" id="SSF53686">
    <property type="entry name" value="Tryptophan synthase beta subunit-like PLP-dependent enzymes"/>
    <property type="match status" value="1"/>
</dbReference>
<dbReference type="InterPro" id="IPR006653">
    <property type="entry name" value="Trp_synth_b_CS"/>
</dbReference>
<dbReference type="InterPro" id="IPR006654">
    <property type="entry name" value="Trp_synth_beta"/>
</dbReference>
<comment type="subunit">
    <text evidence="5 12">Tetramer of two alpha and two beta chains.</text>
</comment>
<comment type="caution">
    <text evidence="14">The sequence shown here is derived from an EMBL/GenBank/DDBJ whole genome shotgun (WGS) entry which is preliminary data.</text>
</comment>
<accession>A0ABT2YQT1</accession>
<dbReference type="RefSeq" id="WP_263529624.1">
    <property type="nucleotide sequence ID" value="NZ_JAOVZB010000002.1"/>
</dbReference>
<dbReference type="InterPro" id="IPR001926">
    <property type="entry name" value="TrpB-like_PALP"/>
</dbReference>
<keyword evidence="15" id="KW-1185">Reference proteome</keyword>
<comment type="catalytic activity">
    <reaction evidence="11 12">
        <text>(1S,2R)-1-C-(indol-3-yl)glycerol 3-phosphate + L-serine = D-glyceraldehyde 3-phosphate + L-tryptophan + H2O</text>
        <dbReference type="Rhea" id="RHEA:10532"/>
        <dbReference type="ChEBI" id="CHEBI:15377"/>
        <dbReference type="ChEBI" id="CHEBI:33384"/>
        <dbReference type="ChEBI" id="CHEBI:57912"/>
        <dbReference type="ChEBI" id="CHEBI:58866"/>
        <dbReference type="ChEBI" id="CHEBI:59776"/>
        <dbReference type="EC" id="4.2.1.20"/>
    </reaction>
</comment>
<evidence type="ECO:0000256" key="12">
    <source>
        <dbReference type="HAMAP-Rule" id="MF_00133"/>
    </source>
</evidence>
<evidence type="ECO:0000256" key="6">
    <source>
        <dbReference type="ARBA" id="ARBA00022605"/>
    </source>
</evidence>
<proteinExistence type="inferred from homology"/>
<dbReference type="EC" id="4.2.1.20" evidence="12"/>
<dbReference type="Proteomes" id="UP001209713">
    <property type="component" value="Unassembled WGS sequence"/>
</dbReference>
<feature type="modified residue" description="N6-(pyridoxal phosphate)lysine" evidence="12">
    <location>
        <position position="87"/>
    </location>
</feature>
<dbReference type="HAMAP" id="MF_00133">
    <property type="entry name" value="Trp_synth_beta"/>
    <property type="match status" value="1"/>
</dbReference>
<dbReference type="Gene3D" id="3.40.50.1100">
    <property type="match status" value="2"/>
</dbReference>
<comment type="similarity">
    <text evidence="4 12">Belongs to the TrpB family.</text>
</comment>
<organism evidence="14 15">
    <name type="scientific">Marinomonas sargassi</name>
    <dbReference type="NCBI Taxonomy" id="2984494"/>
    <lineage>
        <taxon>Bacteria</taxon>
        <taxon>Pseudomonadati</taxon>
        <taxon>Pseudomonadota</taxon>
        <taxon>Gammaproteobacteria</taxon>
        <taxon>Oceanospirillales</taxon>
        <taxon>Oceanospirillaceae</taxon>
        <taxon>Marinomonas</taxon>
    </lineage>
</organism>
<dbReference type="InterPro" id="IPR023026">
    <property type="entry name" value="Trp_synth_beta/beta-like"/>
</dbReference>
<dbReference type="PIRSF" id="PIRSF001413">
    <property type="entry name" value="Trp_syn_beta"/>
    <property type="match status" value="1"/>
</dbReference>
<evidence type="ECO:0000256" key="11">
    <source>
        <dbReference type="ARBA" id="ARBA00049047"/>
    </source>
</evidence>